<dbReference type="InterPro" id="IPR036197">
    <property type="entry name" value="NarG-like_sf"/>
</dbReference>
<feature type="region of interest" description="Disordered" evidence="1">
    <location>
        <begin position="240"/>
        <end position="262"/>
    </location>
</feature>
<keyword evidence="2" id="KW-0472">Membrane</keyword>
<keyword evidence="2" id="KW-0812">Transmembrane</keyword>
<reference evidence="3" key="1">
    <citation type="submission" date="2013-08" db="EMBL/GenBank/DDBJ databases">
        <authorList>
            <person name="Mendez C."/>
            <person name="Richter M."/>
            <person name="Ferrer M."/>
            <person name="Sanchez J."/>
        </authorList>
    </citation>
    <scope>NUCLEOTIDE SEQUENCE</scope>
</reference>
<evidence type="ECO:0000256" key="1">
    <source>
        <dbReference type="SAM" id="MobiDB-lite"/>
    </source>
</evidence>
<feature type="transmembrane region" description="Helical" evidence="2">
    <location>
        <begin position="96"/>
        <end position="117"/>
    </location>
</feature>
<organism evidence="3">
    <name type="scientific">mine drainage metagenome</name>
    <dbReference type="NCBI Taxonomy" id="410659"/>
    <lineage>
        <taxon>unclassified sequences</taxon>
        <taxon>metagenomes</taxon>
        <taxon>ecological metagenomes</taxon>
    </lineage>
</organism>
<feature type="transmembrane region" description="Helical" evidence="2">
    <location>
        <begin position="20"/>
        <end position="39"/>
    </location>
</feature>
<dbReference type="AlphaFoldDB" id="T0ZWW3"/>
<proteinExistence type="predicted"/>
<gene>
    <name evidence="3" type="ORF">B1A_13832</name>
</gene>
<comment type="caution">
    <text evidence="3">The sequence shown here is derived from an EMBL/GenBank/DDBJ whole genome shotgun (WGS) entry which is preliminary data.</text>
</comment>
<accession>T0ZWW3</accession>
<feature type="transmembrane region" description="Helical" evidence="2">
    <location>
        <begin position="162"/>
        <end position="184"/>
    </location>
</feature>
<name>T0ZWW3_9ZZZZ</name>
<dbReference type="SUPFAM" id="SSF103501">
    <property type="entry name" value="Respiratory nitrate reductase 1 gamma chain"/>
    <property type="match status" value="1"/>
</dbReference>
<keyword evidence="2" id="KW-1133">Transmembrane helix</keyword>
<evidence type="ECO:0000313" key="3">
    <source>
        <dbReference type="EMBL" id="EQD49053.1"/>
    </source>
</evidence>
<sequence length="262" mass="28686">MFTLNPFAELPTSIPPVAMQAYVAAMFALVACGTLIDLAHKRSARYFFKYRRTVQSAATRRVGGGEVAALAMQTVLVTGLAAGEFSSPWRRITHLLTMYGFLLYVVTTVMMVFAYPAAGAAAPPIVPELWYLGAALICLGGYWFWLLLRVDVAAEGHSPLRLVRADLFILALLSSATFGLIWALLQTAGDSTSASVFFGLYLLGTTILFGTVPWSKFAHMFYKPAAAFQRRIEHANGYRRNLPAPADRPANLGSAIRPPRNY</sequence>
<dbReference type="EMBL" id="AUZX01010144">
    <property type="protein sequence ID" value="EQD49053.1"/>
    <property type="molecule type" value="Genomic_DNA"/>
</dbReference>
<evidence type="ECO:0000256" key="2">
    <source>
        <dbReference type="SAM" id="Phobius"/>
    </source>
</evidence>
<reference evidence="3" key="2">
    <citation type="journal article" date="2014" name="ISME J.">
        <title>Microbial stratification in low pH oxic and suboxic macroscopic growths along an acid mine drainage.</title>
        <authorList>
            <person name="Mendez-Garcia C."/>
            <person name="Mesa V."/>
            <person name="Sprenger R.R."/>
            <person name="Richter M."/>
            <person name="Diez M.S."/>
            <person name="Solano J."/>
            <person name="Bargiela R."/>
            <person name="Golyshina O.V."/>
            <person name="Manteca A."/>
            <person name="Ramos J.L."/>
            <person name="Gallego J.R."/>
            <person name="Llorente I."/>
            <person name="Martins Dos Santos V.A."/>
            <person name="Jensen O.N."/>
            <person name="Pelaez A.I."/>
            <person name="Sanchez J."/>
            <person name="Ferrer M."/>
        </authorList>
    </citation>
    <scope>NUCLEOTIDE SEQUENCE</scope>
</reference>
<feature type="transmembrane region" description="Helical" evidence="2">
    <location>
        <begin position="129"/>
        <end position="150"/>
    </location>
</feature>
<feature type="transmembrane region" description="Helical" evidence="2">
    <location>
        <begin position="196"/>
        <end position="214"/>
    </location>
</feature>
<protein>
    <submittedName>
        <fullName evidence="3">Adenylylsulfate reductase membrane anchor</fullName>
    </submittedName>
</protein>